<dbReference type="InterPro" id="IPR050834">
    <property type="entry name" value="Glycosyltransf_2"/>
</dbReference>
<evidence type="ECO:0000313" key="3">
    <source>
        <dbReference type="Proteomes" id="UP000608420"/>
    </source>
</evidence>
<accession>A0ABQ1W620</accession>
<dbReference type="Proteomes" id="UP000608420">
    <property type="component" value="Unassembled WGS sequence"/>
</dbReference>
<gene>
    <name evidence="2" type="ORF">GCM10010913_40320</name>
</gene>
<dbReference type="Gene3D" id="3.90.550.10">
    <property type="entry name" value="Spore Coat Polysaccharide Biosynthesis Protein SpsA, Chain A"/>
    <property type="match status" value="1"/>
</dbReference>
<organism evidence="2 3">
    <name type="scientific">Paenibacillus aceti</name>
    <dbReference type="NCBI Taxonomy" id="1820010"/>
    <lineage>
        <taxon>Bacteria</taxon>
        <taxon>Bacillati</taxon>
        <taxon>Bacillota</taxon>
        <taxon>Bacilli</taxon>
        <taxon>Bacillales</taxon>
        <taxon>Paenibacillaceae</taxon>
        <taxon>Paenibacillus</taxon>
    </lineage>
</organism>
<dbReference type="PANTHER" id="PTHR43685">
    <property type="entry name" value="GLYCOSYLTRANSFERASE"/>
    <property type="match status" value="1"/>
</dbReference>
<dbReference type="RefSeq" id="WP_120462982.1">
    <property type="nucleotide sequence ID" value="NZ_BMIW01000038.1"/>
</dbReference>
<dbReference type="EMBL" id="BMIW01000038">
    <property type="protein sequence ID" value="GGG14436.1"/>
    <property type="molecule type" value="Genomic_DNA"/>
</dbReference>
<dbReference type="PANTHER" id="PTHR43685:SF3">
    <property type="entry name" value="SLR2126 PROTEIN"/>
    <property type="match status" value="1"/>
</dbReference>
<keyword evidence="2" id="KW-0808">Transferase</keyword>
<evidence type="ECO:0000313" key="2">
    <source>
        <dbReference type="EMBL" id="GGG14436.1"/>
    </source>
</evidence>
<protein>
    <submittedName>
        <fullName evidence="2">Glycosyl transferase</fullName>
    </submittedName>
</protein>
<proteinExistence type="predicted"/>
<name>A0ABQ1W620_9BACL</name>
<comment type="caution">
    <text evidence="2">The sequence shown here is derived from an EMBL/GenBank/DDBJ whole genome shotgun (WGS) entry which is preliminary data.</text>
</comment>
<dbReference type="GO" id="GO:0016740">
    <property type="term" value="F:transferase activity"/>
    <property type="evidence" value="ECO:0007669"/>
    <property type="project" value="UniProtKB-KW"/>
</dbReference>
<dbReference type="InterPro" id="IPR001173">
    <property type="entry name" value="Glyco_trans_2-like"/>
</dbReference>
<feature type="domain" description="Glycosyltransferase 2-like" evidence="1">
    <location>
        <begin position="6"/>
        <end position="138"/>
    </location>
</feature>
<keyword evidence="3" id="KW-1185">Reference proteome</keyword>
<evidence type="ECO:0000259" key="1">
    <source>
        <dbReference type="Pfam" id="PF00535"/>
    </source>
</evidence>
<dbReference type="Pfam" id="PF00535">
    <property type="entry name" value="Glycos_transf_2"/>
    <property type="match status" value="1"/>
</dbReference>
<reference evidence="3" key="1">
    <citation type="journal article" date="2019" name="Int. J. Syst. Evol. Microbiol.">
        <title>The Global Catalogue of Microorganisms (GCM) 10K type strain sequencing project: providing services to taxonomists for standard genome sequencing and annotation.</title>
        <authorList>
            <consortium name="The Broad Institute Genomics Platform"/>
            <consortium name="The Broad Institute Genome Sequencing Center for Infectious Disease"/>
            <person name="Wu L."/>
            <person name="Ma J."/>
        </authorList>
    </citation>
    <scope>NUCLEOTIDE SEQUENCE [LARGE SCALE GENOMIC DNA]</scope>
    <source>
        <strain evidence="3">CGMCC 1.15420</strain>
    </source>
</reference>
<sequence>MKPVISVIIPTYNRLAGLRRSLDSLVQQDLPRDDYEVLVCDDGSSEDTFSLVCEYQDRLHIIYQFQEDQGFRAAAARNMGIRKAKGDICVFIDNGIILHPDALNEHIRIHQSHARPCAVVGYVYGFDVVESNKQDIIHIVDSHTIEDAIEVLDRKQILDIREKFYTEFSDDISKLPAPFVLFWTCHVSMSRAALIDVGMFDESFTSWGGEDCDIGLAMQKYGAQFILARDAKSIHYPHKKEFDFVNESDVADRHIDEKKIYLLKKYQTRVVKLWTEFDDDVKLNRLLLEEQKTGVPVDLA</sequence>
<dbReference type="SUPFAM" id="SSF53448">
    <property type="entry name" value="Nucleotide-diphospho-sugar transferases"/>
    <property type="match status" value="1"/>
</dbReference>
<dbReference type="InterPro" id="IPR029044">
    <property type="entry name" value="Nucleotide-diphossugar_trans"/>
</dbReference>